<sequence length="68" mass="7058">SAGPTSAQGYAYRGPGLTGSAANPQYLPSQQNANMRPPQSQGFTGSVGNQQYLPSQQSANMRPSQSQG</sequence>
<accession>A0A392VWE9</accession>
<protein>
    <submittedName>
        <fullName evidence="2">Uncharacterized protein</fullName>
    </submittedName>
</protein>
<evidence type="ECO:0000313" key="3">
    <source>
        <dbReference type="Proteomes" id="UP000265520"/>
    </source>
</evidence>
<name>A0A392VWE9_9FABA</name>
<reference evidence="2 3" key="1">
    <citation type="journal article" date="2018" name="Front. Plant Sci.">
        <title>Red Clover (Trifolium pratense) and Zigzag Clover (T. medium) - A Picture of Genomic Similarities and Differences.</title>
        <authorList>
            <person name="Dluhosova J."/>
            <person name="Istvanek J."/>
            <person name="Nedelnik J."/>
            <person name="Repkova J."/>
        </authorList>
    </citation>
    <scope>NUCLEOTIDE SEQUENCE [LARGE SCALE GENOMIC DNA]</scope>
    <source>
        <strain evidence="3">cv. 10/8</strain>
        <tissue evidence="2">Leaf</tissue>
    </source>
</reference>
<feature type="non-terminal residue" evidence="2">
    <location>
        <position position="1"/>
    </location>
</feature>
<feature type="compositionally biased region" description="Polar residues" evidence="1">
    <location>
        <begin position="20"/>
        <end position="68"/>
    </location>
</feature>
<feature type="non-terminal residue" evidence="2">
    <location>
        <position position="68"/>
    </location>
</feature>
<evidence type="ECO:0000256" key="1">
    <source>
        <dbReference type="SAM" id="MobiDB-lite"/>
    </source>
</evidence>
<feature type="region of interest" description="Disordered" evidence="1">
    <location>
        <begin position="1"/>
        <end position="68"/>
    </location>
</feature>
<keyword evidence="3" id="KW-1185">Reference proteome</keyword>
<dbReference type="Proteomes" id="UP000265520">
    <property type="component" value="Unassembled WGS sequence"/>
</dbReference>
<proteinExistence type="predicted"/>
<evidence type="ECO:0000313" key="2">
    <source>
        <dbReference type="EMBL" id="MCI91823.1"/>
    </source>
</evidence>
<dbReference type="AlphaFoldDB" id="A0A392VWE9"/>
<organism evidence="2 3">
    <name type="scientific">Trifolium medium</name>
    <dbReference type="NCBI Taxonomy" id="97028"/>
    <lineage>
        <taxon>Eukaryota</taxon>
        <taxon>Viridiplantae</taxon>
        <taxon>Streptophyta</taxon>
        <taxon>Embryophyta</taxon>
        <taxon>Tracheophyta</taxon>
        <taxon>Spermatophyta</taxon>
        <taxon>Magnoliopsida</taxon>
        <taxon>eudicotyledons</taxon>
        <taxon>Gunneridae</taxon>
        <taxon>Pentapetalae</taxon>
        <taxon>rosids</taxon>
        <taxon>fabids</taxon>
        <taxon>Fabales</taxon>
        <taxon>Fabaceae</taxon>
        <taxon>Papilionoideae</taxon>
        <taxon>50 kb inversion clade</taxon>
        <taxon>NPAAA clade</taxon>
        <taxon>Hologalegina</taxon>
        <taxon>IRL clade</taxon>
        <taxon>Trifolieae</taxon>
        <taxon>Trifolium</taxon>
    </lineage>
</organism>
<comment type="caution">
    <text evidence="2">The sequence shown here is derived from an EMBL/GenBank/DDBJ whole genome shotgun (WGS) entry which is preliminary data.</text>
</comment>
<dbReference type="EMBL" id="LXQA011283090">
    <property type="protein sequence ID" value="MCI91823.1"/>
    <property type="molecule type" value="Genomic_DNA"/>
</dbReference>